<name>A0A0S2K990_9GAMM</name>
<protein>
    <submittedName>
        <fullName evidence="2">Uncharacterized protein</fullName>
    </submittedName>
</protein>
<keyword evidence="1" id="KW-0812">Transmembrane</keyword>
<feature type="transmembrane region" description="Helical" evidence="1">
    <location>
        <begin position="12"/>
        <end position="30"/>
    </location>
</feature>
<sequence>MLSRFIVKFYSGLLEASMWIILIASFLLGLSEGGVVLGVGLALFAFVLCVVFFGAFFILVDIQKRLQSIDEKTKT</sequence>
<dbReference type="KEGG" id="pspi:PS2015_198"/>
<reference evidence="2 3" key="1">
    <citation type="submission" date="2015-11" db="EMBL/GenBank/DDBJ databases">
        <authorList>
            <person name="Zhang Y."/>
            <person name="Guo Z."/>
        </authorList>
    </citation>
    <scope>NUCLEOTIDE SEQUENCE [LARGE SCALE GENOMIC DNA]</scope>
    <source>
        <strain evidence="2 3">KCTC 32221</strain>
    </source>
</reference>
<proteinExistence type="predicted"/>
<keyword evidence="3" id="KW-1185">Reference proteome</keyword>
<evidence type="ECO:0000313" key="2">
    <source>
        <dbReference type="EMBL" id="ALO44892.1"/>
    </source>
</evidence>
<feature type="transmembrane region" description="Helical" evidence="1">
    <location>
        <begin position="36"/>
        <end position="60"/>
    </location>
</feature>
<keyword evidence="1" id="KW-0472">Membrane</keyword>
<dbReference type="EMBL" id="CP013189">
    <property type="protein sequence ID" value="ALO44892.1"/>
    <property type="molecule type" value="Genomic_DNA"/>
</dbReference>
<keyword evidence="1" id="KW-1133">Transmembrane helix</keyword>
<gene>
    <name evidence="2" type="ORF">PS2015_198</name>
</gene>
<dbReference type="Proteomes" id="UP000065641">
    <property type="component" value="Chromosome"/>
</dbReference>
<organism evidence="2 3">
    <name type="scientific">Pseudohongiella spirulinae</name>
    <dbReference type="NCBI Taxonomy" id="1249552"/>
    <lineage>
        <taxon>Bacteria</taxon>
        <taxon>Pseudomonadati</taxon>
        <taxon>Pseudomonadota</taxon>
        <taxon>Gammaproteobacteria</taxon>
        <taxon>Pseudomonadales</taxon>
        <taxon>Pseudohongiellaceae</taxon>
        <taxon>Pseudohongiella</taxon>
    </lineage>
</organism>
<evidence type="ECO:0000313" key="3">
    <source>
        <dbReference type="Proteomes" id="UP000065641"/>
    </source>
</evidence>
<accession>A0A0S2K990</accession>
<dbReference type="STRING" id="1249552.PS2015_198"/>
<dbReference type="AlphaFoldDB" id="A0A0S2K990"/>
<evidence type="ECO:0000256" key="1">
    <source>
        <dbReference type="SAM" id="Phobius"/>
    </source>
</evidence>